<evidence type="ECO:0000256" key="4">
    <source>
        <dbReference type="ARBA" id="ARBA00022753"/>
    </source>
</evidence>
<dbReference type="AlphaFoldDB" id="A0A0C3B9H4"/>
<dbReference type="OrthoDB" id="289314at2759"/>
<dbReference type="HOGENOM" id="CLU_014456_1_1_1"/>
<evidence type="ECO:0000256" key="3">
    <source>
        <dbReference type="ARBA" id="ARBA00022448"/>
    </source>
</evidence>
<comment type="similarity">
    <text evidence="2">Belongs to the sorting nexin family.</text>
</comment>
<accession>A0A0C3B9H4</accession>
<dbReference type="SMART" id="SM00312">
    <property type="entry name" value="PX"/>
    <property type="match status" value="1"/>
</dbReference>
<feature type="region of interest" description="Disordered" evidence="10">
    <location>
        <begin position="551"/>
        <end position="589"/>
    </location>
</feature>
<keyword evidence="5" id="KW-0653">Protein transport</keyword>
<reference evidence="12 13" key="1">
    <citation type="submission" date="2014-04" db="EMBL/GenBank/DDBJ databases">
        <authorList>
            <consortium name="DOE Joint Genome Institute"/>
            <person name="Kuo A."/>
            <person name="Tarkka M."/>
            <person name="Buscot F."/>
            <person name="Kohler A."/>
            <person name="Nagy L.G."/>
            <person name="Floudas D."/>
            <person name="Copeland A."/>
            <person name="Barry K.W."/>
            <person name="Cichocki N."/>
            <person name="Veneault-Fourrey C."/>
            <person name="LaButti K."/>
            <person name="Lindquist E.A."/>
            <person name="Lipzen A."/>
            <person name="Lundell T."/>
            <person name="Morin E."/>
            <person name="Murat C."/>
            <person name="Sun H."/>
            <person name="Tunlid A."/>
            <person name="Henrissat B."/>
            <person name="Grigoriev I.V."/>
            <person name="Hibbett D.S."/>
            <person name="Martin F."/>
            <person name="Nordberg H.P."/>
            <person name="Cantor M.N."/>
            <person name="Hua S.X."/>
        </authorList>
    </citation>
    <scope>NUCLEOTIDE SEQUENCE [LARGE SCALE GENOMIC DNA]</scope>
    <source>
        <strain evidence="12 13">F 1598</strain>
    </source>
</reference>
<evidence type="ECO:0000313" key="13">
    <source>
        <dbReference type="Proteomes" id="UP000054166"/>
    </source>
</evidence>
<evidence type="ECO:0000256" key="7">
    <source>
        <dbReference type="ARBA" id="ARBA00023121"/>
    </source>
</evidence>
<dbReference type="InParanoid" id="A0A0C3B9H4"/>
<organism evidence="12 13">
    <name type="scientific">Piloderma croceum (strain F 1598)</name>
    <dbReference type="NCBI Taxonomy" id="765440"/>
    <lineage>
        <taxon>Eukaryota</taxon>
        <taxon>Fungi</taxon>
        <taxon>Dikarya</taxon>
        <taxon>Basidiomycota</taxon>
        <taxon>Agaricomycotina</taxon>
        <taxon>Agaricomycetes</taxon>
        <taxon>Agaricomycetidae</taxon>
        <taxon>Atheliales</taxon>
        <taxon>Atheliaceae</taxon>
        <taxon>Piloderma</taxon>
    </lineage>
</organism>
<dbReference type="InterPro" id="IPR036871">
    <property type="entry name" value="PX_dom_sf"/>
</dbReference>
<dbReference type="InterPro" id="IPR027267">
    <property type="entry name" value="AH/BAR_dom_sf"/>
</dbReference>
<evidence type="ECO:0000256" key="1">
    <source>
        <dbReference type="ARBA" id="ARBA00004481"/>
    </source>
</evidence>
<dbReference type="GO" id="GO:0005829">
    <property type="term" value="C:cytosol"/>
    <property type="evidence" value="ECO:0007669"/>
    <property type="project" value="GOC"/>
</dbReference>
<dbReference type="FunCoup" id="A0A0C3B9H4">
    <property type="interactions" value="43"/>
</dbReference>
<comment type="subcellular location">
    <subcellularLocation>
        <location evidence="1">Endosome membrane</location>
        <topology evidence="1">Peripheral membrane protein</topology>
    </subcellularLocation>
</comment>
<feature type="region of interest" description="Disordered" evidence="10">
    <location>
        <begin position="1"/>
        <end position="62"/>
    </location>
</feature>
<evidence type="ECO:0000259" key="11">
    <source>
        <dbReference type="PROSITE" id="PS50195"/>
    </source>
</evidence>
<sequence length="589" mass="65871">METFEDENPFETDDRISSETSSTLKVDISEPNSPPPNIARALSQSPTGPSTNKPISPRGASKLPATFKSDYCCTRDRWLHSEQDIEITIVDAQKTTVNASTPYITYVIKAGNAHAHHRYSEFESLRSSLVKLYPTIIIPPIPSKNTLGDYAIKQTKAKEDAALIARRKRMLQTFLNRVARHPILSNEHVFHRFLDGEVSWTEVLNSPPLSLLPKNMLKAPAHNPTDPNASPAYAALPNPSVAHPLRNPDQRFLDSEAFTNKFASHISGPMEKVTRRSLKRWSDDAQDHSELGAALNGFSLNESGELSAAIEKTGQAVDATYISTARLLQELEQNWAEPLHEYSQFASIIKKILSYRHQKHVQYEMTQDALESKRERLDDLEKSEREARRLADALGRGRASSIHPSPRRPAQGEGEEEGQIVDAEEATEPQEAYLPPHPGPNPAKRKTSSAGMNLFNALSYTLHGMMDVDPETARRNGITKTRETISSLEDALQLSVQDLKYSNSTIQADLDRFQRQKVADMREMAISMARSHRDWCKKNLEAWEEAKKEIEKIPDHPNRMPPLPEPTAVTGEAGPSTVRRDSSATVNGR</sequence>
<protein>
    <recommendedName>
        <fullName evidence="11">PX domain-containing protein</fullName>
    </recommendedName>
</protein>
<feature type="compositionally biased region" description="Acidic residues" evidence="10">
    <location>
        <begin position="1"/>
        <end position="11"/>
    </location>
</feature>
<dbReference type="InterPro" id="IPR001683">
    <property type="entry name" value="PX_dom"/>
</dbReference>
<keyword evidence="6" id="KW-0072">Autophagy</keyword>
<feature type="compositionally biased region" description="Polar residues" evidence="10">
    <location>
        <begin position="42"/>
        <end position="54"/>
    </location>
</feature>
<evidence type="ECO:0000256" key="8">
    <source>
        <dbReference type="ARBA" id="ARBA00023136"/>
    </source>
</evidence>
<keyword evidence="8" id="KW-0472">Membrane</keyword>
<dbReference type="GO" id="GO:0015031">
    <property type="term" value="P:protein transport"/>
    <property type="evidence" value="ECO:0007669"/>
    <property type="project" value="UniProtKB-KW"/>
</dbReference>
<dbReference type="InterPro" id="IPR044106">
    <property type="entry name" value="PX_Snx41/Atg20"/>
</dbReference>
<dbReference type="STRING" id="765440.A0A0C3B9H4"/>
<evidence type="ECO:0000313" key="12">
    <source>
        <dbReference type="EMBL" id="KIM82948.1"/>
    </source>
</evidence>
<evidence type="ECO:0000256" key="6">
    <source>
        <dbReference type="ARBA" id="ARBA00023006"/>
    </source>
</evidence>
<feature type="coiled-coil region" evidence="9">
    <location>
        <begin position="363"/>
        <end position="390"/>
    </location>
</feature>
<gene>
    <name evidence="12" type="ORF">PILCRDRAFT_97260</name>
</gene>
<dbReference type="PANTHER" id="PTHR46979">
    <property type="entry name" value="SORTING NEXIN-41"/>
    <property type="match status" value="1"/>
</dbReference>
<proteinExistence type="inferred from homology"/>
<dbReference type="GO" id="GO:0042147">
    <property type="term" value="P:retrograde transport, endosome to Golgi"/>
    <property type="evidence" value="ECO:0007669"/>
    <property type="project" value="InterPro"/>
</dbReference>
<evidence type="ECO:0000256" key="5">
    <source>
        <dbReference type="ARBA" id="ARBA00022927"/>
    </source>
</evidence>
<dbReference type="GO" id="GO:0035091">
    <property type="term" value="F:phosphatidylinositol binding"/>
    <property type="evidence" value="ECO:0007669"/>
    <property type="project" value="InterPro"/>
</dbReference>
<evidence type="ECO:0000256" key="10">
    <source>
        <dbReference type="SAM" id="MobiDB-lite"/>
    </source>
</evidence>
<keyword evidence="3" id="KW-0813">Transport</keyword>
<reference evidence="13" key="2">
    <citation type="submission" date="2015-01" db="EMBL/GenBank/DDBJ databases">
        <title>Evolutionary Origins and Diversification of the Mycorrhizal Mutualists.</title>
        <authorList>
            <consortium name="DOE Joint Genome Institute"/>
            <consortium name="Mycorrhizal Genomics Consortium"/>
            <person name="Kohler A."/>
            <person name="Kuo A."/>
            <person name="Nagy L.G."/>
            <person name="Floudas D."/>
            <person name="Copeland A."/>
            <person name="Barry K.W."/>
            <person name="Cichocki N."/>
            <person name="Veneault-Fourrey C."/>
            <person name="LaButti K."/>
            <person name="Lindquist E.A."/>
            <person name="Lipzen A."/>
            <person name="Lundell T."/>
            <person name="Morin E."/>
            <person name="Murat C."/>
            <person name="Riley R."/>
            <person name="Ohm R."/>
            <person name="Sun H."/>
            <person name="Tunlid A."/>
            <person name="Henrissat B."/>
            <person name="Grigoriev I.V."/>
            <person name="Hibbett D.S."/>
            <person name="Martin F."/>
        </authorList>
    </citation>
    <scope>NUCLEOTIDE SEQUENCE [LARGE SCALE GENOMIC DNA]</scope>
    <source>
        <strain evidence="13">F 1598</strain>
    </source>
</reference>
<dbReference type="Proteomes" id="UP000054166">
    <property type="component" value="Unassembled WGS sequence"/>
</dbReference>
<name>A0A0C3B9H4_PILCF</name>
<dbReference type="PROSITE" id="PS50195">
    <property type="entry name" value="PX"/>
    <property type="match status" value="1"/>
</dbReference>
<evidence type="ECO:0000256" key="9">
    <source>
        <dbReference type="SAM" id="Coils"/>
    </source>
</evidence>
<keyword evidence="13" id="KW-1185">Reference proteome</keyword>
<dbReference type="Gene3D" id="3.30.1520.10">
    <property type="entry name" value="Phox-like domain"/>
    <property type="match status" value="1"/>
</dbReference>
<dbReference type="CDD" id="cd06867">
    <property type="entry name" value="PX_SNX41_42"/>
    <property type="match status" value="1"/>
</dbReference>
<keyword evidence="7" id="KW-0446">Lipid-binding</keyword>
<dbReference type="SUPFAM" id="SSF64268">
    <property type="entry name" value="PX domain"/>
    <property type="match status" value="1"/>
</dbReference>
<dbReference type="Gene3D" id="1.20.1270.60">
    <property type="entry name" value="Arfaptin homology (AH) domain/BAR domain"/>
    <property type="match status" value="2"/>
</dbReference>
<dbReference type="CDD" id="cd07629">
    <property type="entry name" value="BAR_Atg20p"/>
    <property type="match status" value="1"/>
</dbReference>
<dbReference type="GO" id="GO:0006914">
    <property type="term" value="P:autophagy"/>
    <property type="evidence" value="ECO:0007669"/>
    <property type="project" value="UniProtKB-KW"/>
</dbReference>
<dbReference type="Pfam" id="PF00787">
    <property type="entry name" value="PX"/>
    <property type="match status" value="1"/>
</dbReference>
<dbReference type="InterPro" id="IPR051079">
    <property type="entry name" value="Sorting_Nexin_Autophagy"/>
</dbReference>
<feature type="region of interest" description="Disordered" evidence="10">
    <location>
        <begin position="392"/>
        <end position="420"/>
    </location>
</feature>
<keyword evidence="4" id="KW-0967">Endosome</keyword>
<dbReference type="EMBL" id="KN832992">
    <property type="protein sequence ID" value="KIM82948.1"/>
    <property type="molecule type" value="Genomic_DNA"/>
</dbReference>
<keyword evidence="9" id="KW-0175">Coiled coil</keyword>
<evidence type="ECO:0000256" key="2">
    <source>
        <dbReference type="ARBA" id="ARBA00010883"/>
    </source>
</evidence>
<dbReference type="GO" id="GO:0010008">
    <property type="term" value="C:endosome membrane"/>
    <property type="evidence" value="ECO:0007669"/>
    <property type="project" value="UniProtKB-SubCell"/>
</dbReference>
<feature type="domain" description="PX" evidence="11">
    <location>
        <begin position="81"/>
        <end position="200"/>
    </location>
</feature>
<dbReference type="PANTHER" id="PTHR46979:SF2">
    <property type="entry name" value="SORTING NEXIN-41"/>
    <property type="match status" value="1"/>
</dbReference>